<keyword evidence="1" id="KW-0472">Membrane</keyword>
<organism evidence="2">
    <name type="scientific">hydrothermal vent metagenome</name>
    <dbReference type="NCBI Taxonomy" id="652676"/>
    <lineage>
        <taxon>unclassified sequences</taxon>
        <taxon>metagenomes</taxon>
        <taxon>ecological metagenomes</taxon>
    </lineage>
</organism>
<keyword evidence="1" id="KW-1133">Transmembrane helix</keyword>
<feature type="transmembrane region" description="Helical" evidence="1">
    <location>
        <begin position="429"/>
        <end position="449"/>
    </location>
</feature>
<dbReference type="InterPro" id="IPR025738">
    <property type="entry name" value="BatD"/>
</dbReference>
<sequence>MKMSIPGKTRKTMKKRIHLLLLFGLFLTLANAGSVTAEVSQKEVVAGNMVQLRIKAEGKRAVFPHIEKIDGARVLGRSQRQNNSISYINGKMSMTHATNLILSFAPQHTVTIPSFSVKVDGQTYTTKPITVKVVKASAPGMGSSMKYSLHMRADKKTVIVGEPLVVTVYFSLKTGVRLADNPQYTKPVFKGFFVKDVNEPRSYIKGNQQVQELRYILTPQKEGNFTIGPATAKISEIDRSRQDMFGRFFGSNWKSIVSNTLNITVKPKPKDTDLVGDFTLTSQLDHQQVKANKPVNLTVRIEGNGSLEDFDLSDYEIDGVTVYSDDAKINSKLSGEKLKSTFVKSFAFISDHDFTIPKRTISVYDPEKKTVTTLTIPAYHIKVKAAAAYTAGVPTAGSNEGKVQTNLSQPGQSAEKTVVKKVEVVRVNWWMIVLAFLAGALSMYLLSLLPKFKSRVPSPFKESEALKLLYAHINDDKEAEEMVRKLYAKKNGDKSVIIDKKELKALVDKYRVR</sequence>
<dbReference type="AlphaFoldDB" id="A0A1W1BK09"/>
<accession>A0A1W1BK09</accession>
<dbReference type="EMBL" id="FPHL01000005">
    <property type="protein sequence ID" value="SFV53847.1"/>
    <property type="molecule type" value="Genomic_DNA"/>
</dbReference>
<dbReference type="Pfam" id="PF13584">
    <property type="entry name" value="BatD"/>
    <property type="match status" value="2"/>
</dbReference>
<keyword evidence="1" id="KW-0812">Transmembrane</keyword>
<dbReference type="PANTHER" id="PTHR40940:SF2">
    <property type="entry name" value="BATD"/>
    <property type="match status" value="1"/>
</dbReference>
<dbReference type="PANTHER" id="PTHR40940">
    <property type="entry name" value="PROTEIN BATD-RELATED"/>
    <property type="match status" value="1"/>
</dbReference>
<evidence type="ECO:0000256" key="1">
    <source>
        <dbReference type="SAM" id="Phobius"/>
    </source>
</evidence>
<evidence type="ECO:0000313" key="2">
    <source>
        <dbReference type="EMBL" id="SFV53847.1"/>
    </source>
</evidence>
<proteinExistence type="predicted"/>
<name>A0A1W1BK09_9ZZZZ</name>
<gene>
    <name evidence="2" type="ORF">MNB_SV-10-912</name>
</gene>
<protein>
    <submittedName>
        <fullName evidence="2">BatD</fullName>
    </submittedName>
</protein>
<reference evidence="2" key="1">
    <citation type="submission" date="2016-10" db="EMBL/GenBank/DDBJ databases">
        <authorList>
            <person name="de Groot N.N."/>
        </authorList>
    </citation>
    <scope>NUCLEOTIDE SEQUENCE</scope>
</reference>